<feature type="compositionally biased region" description="Low complexity" evidence="1">
    <location>
        <begin position="450"/>
        <end position="460"/>
    </location>
</feature>
<dbReference type="InterPro" id="IPR016024">
    <property type="entry name" value="ARM-type_fold"/>
</dbReference>
<feature type="compositionally biased region" description="Basic and acidic residues" evidence="1">
    <location>
        <begin position="1147"/>
        <end position="1173"/>
    </location>
</feature>
<feature type="compositionally biased region" description="Basic and acidic residues" evidence="1">
    <location>
        <begin position="1065"/>
        <end position="1084"/>
    </location>
</feature>
<feature type="region of interest" description="Disordered" evidence="1">
    <location>
        <begin position="936"/>
        <end position="958"/>
    </location>
</feature>
<evidence type="ECO:0000313" key="3">
    <source>
        <dbReference type="Proteomes" id="UP000018538"/>
    </source>
</evidence>
<name>V7PT86_PLAYE</name>
<dbReference type="EMBL" id="KI635736">
    <property type="protein sequence ID" value="ETB61837.1"/>
    <property type="molecule type" value="Genomic_DNA"/>
</dbReference>
<dbReference type="SUPFAM" id="SSF48371">
    <property type="entry name" value="ARM repeat"/>
    <property type="match status" value="1"/>
</dbReference>
<feature type="region of interest" description="Disordered" evidence="1">
    <location>
        <begin position="602"/>
        <end position="625"/>
    </location>
</feature>
<feature type="region of interest" description="Disordered" evidence="1">
    <location>
        <begin position="54"/>
        <end position="87"/>
    </location>
</feature>
<feature type="compositionally biased region" description="Basic residues" evidence="1">
    <location>
        <begin position="947"/>
        <end position="958"/>
    </location>
</feature>
<sequence>MSIVNEKVLSSNTSHLGKIGKSSELEYLKTNEIDKDNIDVNNLDNLITCSSVSRNTQMDSNMSQKSGMEQNLSASTTSSGSEKWMPNTSRSMELDAEQNYYNEICMNENDLANNKYDNSISKDKYINKNNEHNSRVVESDKASVNPCTNENDALEKSKIIESNHNRLNELSLEYSQILNQIYGKRKNENKSKYNLNLNSELLNGEIVDSEILNKQMVASEILKKNIVRCKISQNKFIDDTINDIISQINDENSMYSDLQNIKYLKNNVENDIPIDAASSNKHALLNLHMNNTITNYNGDIETDGVINNVRRNGNAGKEIRGKNMNLNKIQDIKEKDDFINNLDNKGSQKNENRNKNNKEKLARQKNNSEMKKSNQIYKNCSKMKKNENTKELNLSNKNYTNYSSVDSSDCCSEYPKCNCYSINNFYQSWKASKKNRNRIIDSDVDAIYPNKTNKNDSINNNRDKDKRRKKEQLNKTQESIKGSQNNRKKEIDGNKFRCNTSISNQNYINNLKISNINDHNNCEENENESPRNINELTNEEKEIIKQYINKYGPISINNNYELLMRDKSLAKNAMNTIFEPITSNKKNTSRISNQGSTKEIMDSISQNRDHSQLESSNFDNQQCRTNRNTGMYSNFIYEQLSKPINIPNKTDGAKERSNTKKSVGFNTKKSGEFKDRSNTNKRVGVKERNNANKRVVFKDINDNETMYNSKMDSRYCQNGSNGRNILPYDPKMNIKNKYYKGTNQRDMEYMRDENYDNFSRYRNEIYNNQYDDCNGITSLMNNNQFINNSKSLKMQDIMNMNSKMGNVINGDDNILQNSNLDRNKLWADVVGNKGIKNIIQNSSSNMKDMFEFSNGSNKMRDYDISLKSIQGNNNYVNAETNDDRQSDEINNYLMNGGNNLQQKGMHMSFTNQNQNQNMSNLCNGIDANYDAENFENGKSQNKNIKNTNRKGGKLKKSKSFGGTIKKGGNVFNLDLESYRIKKTPLCIYSVRDICNNYKLSKKHIKYTASYEVAVDCDCTIHHSIQCVKDYVGFLKEVHLKKKKKNEENKYKLKGKRNSKGQKQNKNVEKENESNKDAEKNDTKNAKVSKPNIKVEENKMGSNQKVFIKKEKLSDSENEKKNEKENAKENEKENAKINIKVNVKENIKKERVENAGNQIKKENNKPNEIQKRDEKDEENEENEENDDDDEEEEDDYEDDYDDDDDDDDEDDDDEDEDDENNIYNLSQCNNILYNINKIWHPGFNRPLGDVGRKLILKEIREHHHRDPKKTTDLLLERGLDYGKVRFMRVNELYHYMYALDSFEYAIKISLEFGSNIRMSTISNRVDHSSLCLNLKSGYSFCLICCSQRPNIYGLYSNINLMQHMLLLKSSYKYLNKFARKTNLPKKDKLARAMRKTMEKNRNDFDKIKEALKENEEICNKYPEEDIEERHRYYMIQKNWNHVKKKKNRMNKNDSQVPIDYFNDNNFSDVKKDGTNDYIIENDKIGSYNSLDANIIYKDKYSLNNIYNPDISITNDKHIYYESEIDDKTSKNEDNLQGKYQNLDKNEED</sequence>
<feature type="region of interest" description="Disordered" evidence="1">
    <location>
        <begin position="340"/>
        <end position="374"/>
    </location>
</feature>
<keyword evidence="3" id="KW-1185">Reference proteome</keyword>
<feature type="compositionally biased region" description="Polar residues" evidence="1">
    <location>
        <begin position="613"/>
        <end position="625"/>
    </location>
</feature>
<evidence type="ECO:0000313" key="2">
    <source>
        <dbReference type="EMBL" id="ETB61837.1"/>
    </source>
</evidence>
<feature type="region of interest" description="Disordered" evidence="1">
    <location>
        <begin position="1523"/>
        <end position="1547"/>
    </location>
</feature>
<protein>
    <submittedName>
        <fullName evidence="2">Uncharacterized protein</fullName>
    </submittedName>
</protein>
<feature type="compositionally biased region" description="Polar residues" evidence="1">
    <location>
        <begin position="474"/>
        <end position="485"/>
    </location>
</feature>
<gene>
    <name evidence="2" type="ORF">YYC_01648</name>
</gene>
<accession>V7PT86</accession>
<feature type="compositionally biased region" description="Polar residues" evidence="1">
    <location>
        <begin position="936"/>
        <end position="946"/>
    </location>
</feature>
<organism evidence="2 3">
    <name type="scientific">Plasmodium yoelii 17X</name>
    <dbReference type="NCBI Taxonomy" id="1323249"/>
    <lineage>
        <taxon>Eukaryota</taxon>
        <taxon>Sar</taxon>
        <taxon>Alveolata</taxon>
        <taxon>Apicomplexa</taxon>
        <taxon>Aconoidasida</taxon>
        <taxon>Haemosporida</taxon>
        <taxon>Plasmodiidae</taxon>
        <taxon>Plasmodium</taxon>
        <taxon>Plasmodium (Vinckeia)</taxon>
    </lineage>
</organism>
<feature type="compositionally biased region" description="Basic and acidic residues" evidence="1">
    <location>
        <begin position="1107"/>
        <end position="1132"/>
    </location>
</feature>
<evidence type="ECO:0000256" key="1">
    <source>
        <dbReference type="SAM" id="MobiDB-lite"/>
    </source>
</evidence>
<feature type="compositionally biased region" description="Acidic residues" evidence="1">
    <location>
        <begin position="1174"/>
        <end position="1219"/>
    </location>
</feature>
<dbReference type="OrthoDB" id="372810at2759"/>
<feature type="compositionally biased region" description="Basic and acidic residues" evidence="1">
    <location>
        <begin position="346"/>
        <end position="372"/>
    </location>
</feature>
<dbReference type="Proteomes" id="UP000018538">
    <property type="component" value="Unassembled WGS sequence"/>
</dbReference>
<proteinExistence type="predicted"/>
<feature type="region of interest" description="Disordered" evidence="1">
    <location>
        <begin position="1045"/>
        <end position="1132"/>
    </location>
</feature>
<reference evidence="2 3" key="1">
    <citation type="submission" date="2013-11" db="EMBL/GenBank/DDBJ databases">
        <title>The Genome Sequence of Plasmodium yoelii 17X.</title>
        <authorList>
            <consortium name="The Broad Institute Genomics Platform"/>
            <consortium name="The Broad Institute Genome Sequencing Center for Infectious Disease"/>
            <person name="Neafsey D."/>
            <person name="Adams J."/>
            <person name="Walker B."/>
            <person name="Young S.K."/>
            <person name="Zeng Q."/>
            <person name="Gargeya S."/>
            <person name="Fitzgerald M."/>
            <person name="Haas B."/>
            <person name="Abouelleil A."/>
            <person name="Alvarado L."/>
            <person name="Chapman S.B."/>
            <person name="Gainer-Dewar J."/>
            <person name="Goldberg J."/>
            <person name="Griggs A."/>
            <person name="Gujja S."/>
            <person name="Hansen M."/>
            <person name="Howarth C."/>
            <person name="Imamovic A."/>
            <person name="Ireland A."/>
            <person name="Larimer J."/>
            <person name="McCowan C."/>
            <person name="Murphy C."/>
            <person name="Pearson M."/>
            <person name="Poon T.W."/>
            <person name="Priest M."/>
            <person name="Roberts A."/>
            <person name="Saif S."/>
            <person name="Shea T."/>
            <person name="Sykes S."/>
            <person name="Wortman J."/>
            <person name="Nusbaum C."/>
            <person name="Birren B."/>
        </authorList>
    </citation>
    <scope>NUCLEOTIDE SEQUENCE [LARGE SCALE GENOMIC DNA]</scope>
    <source>
        <strain evidence="2 3">17X</strain>
    </source>
</reference>
<feature type="region of interest" description="Disordered" evidence="1">
    <location>
        <begin position="447"/>
        <end position="492"/>
    </location>
</feature>
<feature type="region of interest" description="Disordered" evidence="1">
    <location>
        <begin position="1147"/>
        <end position="1222"/>
    </location>
</feature>